<proteinExistence type="predicted"/>
<sequence>MFKVVATSPTKVRGTLKYEVQDHFGLDSKDINHSLKDGIQQYEQMDDFRSWYLLQHYKGYAYKPFITKMEFEL</sequence>
<comment type="caution">
    <text evidence="1">The sequence shown here is derived from an EMBL/GenBank/DDBJ whole genome shotgun (WGS) entry which is preliminary data.</text>
</comment>
<reference evidence="1 2" key="1">
    <citation type="submission" date="2019-07" db="EMBL/GenBank/DDBJ databases">
        <title>Whole genome shotgun sequence of Vibrio sagamiensis NBRC 104589.</title>
        <authorList>
            <person name="Hosoyama A."/>
            <person name="Uohara A."/>
            <person name="Ohji S."/>
            <person name="Ichikawa N."/>
        </authorList>
    </citation>
    <scope>NUCLEOTIDE SEQUENCE [LARGE SCALE GENOMIC DNA]</scope>
    <source>
        <strain evidence="1 2">NBRC 104589</strain>
    </source>
</reference>
<evidence type="ECO:0008006" key="3">
    <source>
        <dbReference type="Google" id="ProtNLM"/>
    </source>
</evidence>
<dbReference type="Pfam" id="PF11692">
    <property type="entry name" value="DUF3289"/>
    <property type="match status" value="1"/>
</dbReference>
<keyword evidence="2" id="KW-1185">Reference proteome</keyword>
<evidence type="ECO:0000313" key="2">
    <source>
        <dbReference type="Proteomes" id="UP000321922"/>
    </source>
</evidence>
<protein>
    <recommendedName>
        <fullName evidence="3">DUF3289 family protein</fullName>
    </recommendedName>
</protein>
<dbReference type="AlphaFoldDB" id="A0A511QK95"/>
<accession>A0A511QK95</accession>
<evidence type="ECO:0000313" key="1">
    <source>
        <dbReference type="EMBL" id="GEM77755.1"/>
    </source>
</evidence>
<dbReference type="RefSeq" id="WP_039983980.1">
    <property type="nucleotide sequence ID" value="NZ_BAOJ01000461.1"/>
</dbReference>
<dbReference type="InterPro" id="IPR017483">
    <property type="entry name" value="CHP03034"/>
</dbReference>
<name>A0A511QK95_9VIBR</name>
<dbReference type="Proteomes" id="UP000321922">
    <property type="component" value="Unassembled WGS sequence"/>
</dbReference>
<gene>
    <name evidence="1" type="ORF">VSA01S_38670</name>
</gene>
<organism evidence="1 2">
    <name type="scientific">Vibrio sagamiensis NBRC 104589</name>
    <dbReference type="NCBI Taxonomy" id="1219064"/>
    <lineage>
        <taxon>Bacteria</taxon>
        <taxon>Pseudomonadati</taxon>
        <taxon>Pseudomonadota</taxon>
        <taxon>Gammaproteobacteria</taxon>
        <taxon>Vibrionales</taxon>
        <taxon>Vibrionaceae</taxon>
        <taxon>Vibrio</taxon>
    </lineage>
</organism>
<dbReference type="EMBL" id="BJXJ01000155">
    <property type="protein sequence ID" value="GEM77755.1"/>
    <property type="molecule type" value="Genomic_DNA"/>
</dbReference>